<comment type="caution">
    <text evidence="4">The sequence shown here is derived from an EMBL/GenBank/DDBJ whole genome shotgun (WGS) entry which is preliminary data.</text>
</comment>
<dbReference type="Gene3D" id="1.25.40.20">
    <property type="entry name" value="Ankyrin repeat-containing domain"/>
    <property type="match status" value="3"/>
</dbReference>
<keyword evidence="2 3" id="KW-0040">ANK repeat</keyword>
<evidence type="ECO:0000256" key="2">
    <source>
        <dbReference type="ARBA" id="ARBA00023043"/>
    </source>
</evidence>
<evidence type="ECO:0000256" key="1">
    <source>
        <dbReference type="ARBA" id="ARBA00022737"/>
    </source>
</evidence>
<dbReference type="InterPro" id="IPR002110">
    <property type="entry name" value="Ankyrin_rpt"/>
</dbReference>
<protein>
    <recommendedName>
        <fullName evidence="6">Ankyrin</fullName>
    </recommendedName>
</protein>
<feature type="repeat" description="ANK" evidence="3">
    <location>
        <begin position="101"/>
        <end position="133"/>
    </location>
</feature>
<accession>A0AA39G9G1</accession>
<evidence type="ECO:0000313" key="5">
    <source>
        <dbReference type="Proteomes" id="UP001175261"/>
    </source>
</evidence>
<dbReference type="InterPro" id="IPR036770">
    <property type="entry name" value="Ankyrin_rpt-contain_sf"/>
</dbReference>
<dbReference type="EMBL" id="JAPDFR010000009">
    <property type="protein sequence ID" value="KAK0382859.1"/>
    <property type="molecule type" value="Genomic_DNA"/>
</dbReference>
<reference evidence="4" key="1">
    <citation type="submission" date="2022-10" db="EMBL/GenBank/DDBJ databases">
        <title>Determination and structural analysis of whole genome sequence of Sarocladium strictum F4-1.</title>
        <authorList>
            <person name="Hu L."/>
            <person name="Jiang Y."/>
        </authorList>
    </citation>
    <scope>NUCLEOTIDE SEQUENCE</scope>
    <source>
        <strain evidence="4">F4-1</strain>
    </source>
</reference>
<dbReference type="SMART" id="SM00248">
    <property type="entry name" value="ANK"/>
    <property type="match status" value="5"/>
</dbReference>
<dbReference type="SUPFAM" id="SSF48403">
    <property type="entry name" value="Ankyrin repeat"/>
    <property type="match status" value="1"/>
</dbReference>
<evidence type="ECO:0008006" key="6">
    <source>
        <dbReference type="Google" id="ProtNLM"/>
    </source>
</evidence>
<keyword evidence="5" id="KW-1185">Reference proteome</keyword>
<evidence type="ECO:0000256" key="3">
    <source>
        <dbReference type="PROSITE-ProRule" id="PRU00023"/>
    </source>
</evidence>
<dbReference type="PANTHER" id="PTHR24189:SF50">
    <property type="entry name" value="ANKYRIN REPEAT AND SOCS BOX PROTEIN 2"/>
    <property type="match status" value="1"/>
</dbReference>
<gene>
    <name evidence="4" type="ORF">NLU13_8775</name>
</gene>
<dbReference type="AlphaFoldDB" id="A0AA39G9G1"/>
<name>A0AA39G9G1_SARSR</name>
<feature type="repeat" description="ANK" evidence="3">
    <location>
        <begin position="260"/>
        <end position="292"/>
    </location>
</feature>
<dbReference type="PANTHER" id="PTHR24189">
    <property type="entry name" value="MYOTROPHIN"/>
    <property type="match status" value="1"/>
</dbReference>
<dbReference type="PROSITE" id="PS50088">
    <property type="entry name" value="ANK_REPEAT"/>
    <property type="match status" value="2"/>
</dbReference>
<dbReference type="PROSITE" id="PS50297">
    <property type="entry name" value="ANK_REP_REGION"/>
    <property type="match status" value="1"/>
</dbReference>
<sequence length="293" mass="32213">MTGALLEKGADPNKTDAHGLSALHLLASRVPLRDLTTDRVIINEAAIRLMLKHHASVVQPDEMGECPLHWGAFAFDDLYYFRLYLSSSLDIEAALRVENHTGETLLHFAALGDRHETIEFLVARGLDVNARNSNGWTPLMCALTPGNAYVLNYGDGLFKKLRHALRTAQFLLAHGADPLVITDEGWTPLHALALHYDDQRSGDIAGFTRDLIIRGVDPEARAPLLSPVAKRGYWEPNVPWGRRLPSAMEEPSTVKMIKKPDLPPLHWAAERGAVGVIRGLLSHGVSVSSAYGD</sequence>
<keyword evidence="1" id="KW-0677">Repeat</keyword>
<evidence type="ECO:0000313" key="4">
    <source>
        <dbReference type="EMBL" id="KAK0382859.1"/>
    </source>
</evidence>
<dbReference type="Pfam" id="PF12796">
    <property type="entry name" value="Ank_2"/>
    <property type="match status" value="1"/>
</dbReference>
<dbReference type="InterPro" id="IPR050745">
    <property type="entry name" value="Multifunctional_regulatory"/>
</dbReference>
<dbReference type="Proteomes" id="UP001175261">
    <property type="component" value="Unassembled WGS sequence"/>
</dbReference>
<organism evidence="4 5">
    <name type="scientific">Sarocladium strictum</name>
    <name type="common">Black bundle disease fungus</name>
    <name type="synonym">Acremonium strictum</name>
    <dbReference type="NCBI Taxonomy" id="5046"/>
    <lineage>
        <taxon>Eukaryota</taxon>
        <taxon>Fungi</taxon>
        <taxon>Dikarya</taxon>
        <taxon>Ascomycota</taxon>
        <taxon>Pezizomycotina</taxon>
        <taxon>Sordariomycetes</taxon>
        <taxon>Hypocreomycetidae</taxon>
        <taxon>Hypocreales</taxon>
        <taxon>Sarocladiaceae</taxon>
        <taxon>Sarocladium</taxon>
    </lineage>
</organism>
<proteinExistence type="predicted"/>